<evidence type="ECO:0000313" key="2">
    <source>
        <dbReference type="Proteomes" id="UP000076661"/>
    </source>
</evidence>
<name>A0A167P9V9_9GAMM</name>
<dbReference type="EMBL" id="AUXX01000003">
    <property type="protein sequence ID" value="KZN69831.1"/>
    <property type="molecule type" value="Genomic_DNA"/>
</dbReference>
<dbReference type="Pfam" id="PF03746">
    <property type="entry name" value="LamB_YcsF"/>
    <property type="match status" value="1"/>
</dbReference>
<gene>
    <name evidence="1" type="ORF">N478_10060</name>
</gene>
<sequence>MLLNCDLGESFGAWEMGLDSEVMPHIDMANIACGFHGGDPSVLANTLELAKLHNVTIGAHPSYPDLQGFGRRSLNMSRQELIHCMHYQIAAVEGMARVAGVTLSYVKPHGALYNDMMRNEQILTTLIEAISLYPSDLKLMILATAQAEYHKSLAKQYDVALIMEAFADRLYTDEGLLTPRSKPNAVHSEAKLIEQVQHLAHRSCVVTAGGQTLSLPAQTLCVHGDNQTAIAQIKQIKAILSGAN</sequence>
<evidence type="ECO:0000313" key="1">
    <source>
        <dbReference type="EMBL" id="KZN69831.1"/>
    </source>
</evidence>
<dbReference type="NCBIfam" id="NF003814">
    <property type="entry name" value="PRK05406.1-3"/>
    <property type="match status" value="1"/>
</dbReference>
<accession>A0A167P9V9</accession>
<organism evidence="1 2">
    <name type="scientific">Pseudoalteromonas luteoviolacea S4060-1</name>
    <dbReference type="NCBI Taxonomy" id="1365257"/>
    <lineage>
        <taxon>Bacteria</taxon>
        <taxon>Pseudomonadati</taxon>
        <taxon>Pseudomonadota</taxon>
        <taxon>Gammaproteobacteria</taxon>
        <taxon>Alteromonadales</taxon>
        <taxon>Pseudoalteromonadaceae</taxon>
        <taxon>Pseudoalteromonas</taxon>
    </lineage>
</organism>
<dbReference type="AlphaFoldDB" id="A0A167P9V9"/>
<dbReference type="InterPro" id="IPR011330">
    <property type="entry name" value="Glyco_hydro/deAcase_b/a-brl"/>
</dbReference>
<dbReference type="GO" id="GO:0005975">
    <property type="term" value="P:carbohydrate metabolic process"/>
    <property type="evidence" value="ECO:0007669"/>
    <property type="project" value="InterPro"/>
</dbReference>
<dbReference type="PANTHER" id="PTHR30292">
    <property type="entry name" value="UNCHARACTERIZED PROTEIN YBGL-RELATED"/>
    <property type="match status" value="1"/>
</dbReference>
<protein>
    <recommendedName>
        <fullName evidence="3">LamB/YcsF family protein</fullName>
    </recommendedName>
</protein>
<dbReference type="CDD" id="cd10787">
    <property type="entry name" value="LamB_YcsF_like"/>
    <property type="match status" value="1"/>
</dbReference>
<evidence type="ECO:0008006" key="3">
    <source>
        <dbReference type="Google" id="ProtNLM"/>
    </source>
</evidence>
<dbReference type="RefSeq" id="WP_063379762.1">
    <property type="nucleotide sequence ID" value="NZ_AUXX01000003.1"/>
</dbReference>
<reference evidence="1 2" key="1">
    <citation type="submission" date="2013-07" db="EMBL/GenBank/DDBJ databases">
        <title>Comparative Genomic and Metabolomic Analysis of Twelve Strains of Pseudoalteromonas luteoviolacea.</title>
        <authorList>
            <person name="Vynne N.G."/>
            <person name="Mansson M."/>
            <person name="Gram L."/>
        </authorList>
    </citation>
    <scope>NUCLEOTIDE SEQUENCE [LARGE SCALE GENOMIC DNA]</scope>
    <source>
        <strain evidence="1 2">S4060-1</strain>
    </source>
</reference>
<dbReference type="NCBIfam" id="NF003816">
    <property type="entry name" value="PRK05406.1-5"/>
    <property type="match status" value="1"/>
</dbReference>
<proteinExistence type="predicted"/>
<dbReference type="PANTHER" id="PTHR30292:SF0">
    <property type="entry name" value="5-OXOPROLINASE SUBUNIT A"/>
    <property type="match status" value="1"/>
</dbReference>
<comment type="caution">
    <text evidence="1">The sequence shown here is derived from an EMBL/GenBank/DDBJ whole genome shotgun (WGS) entry which is preliminary data.</text>
</comment>
<dbReference type="Proteomes" id="UP000076661">
    <property type="component" value="Unassembled WGS sequence"/>
</dbReference>
<dbReference type="Gene3D" id="3.20.20.370">
    <property type="entry name" value="Glycoside hydrolase/deacetylase"/>
    <property type="match status" value="1"/>
</dbReference>
<dbReference type="SUPFAM" id="SSF88713">
    <property type="entry name" value="Glycoside hydrolase/deacetylase"/>
    <property type="match status" value="1"/>
</dbReference>
<dbReference type="PATRIC" id="fig|1365257.3.peg.390"/>
<dbReference type="InterPro" id="IPR005501">
    <property type="entry name" value="LamB/YcsF/PxpA-like"/>
</dbReference>